<sequence length="564" mass="60309">MTSKPGSSPEEKKDASSSRLSNASTGGATLLIGLQVGSRALTFVVNQILLRYLSPEIFGISTQLEVYSISVLFFARESLRVAIQRQPEESEGGSQPKDGKVPEGHVDARTAAGRMQAIVNLAHISVYLGVAFAVLLAAFYLKGVEGDVVILETKYFQAALKLYGLAAIWELLAEPCFVVVQHKSLYSIRARAEAVATLLRCLATCGSAIWASRNNHDLGVLPFAIGQAVYAVVLGVVYYGGVWSISSKGGFHFVLTPIFSSDASAFVFSYFSRPLLLLGASIFVQSVVKHVLTHGDTVLITALTSPAVQGTYALANNYGGLLARLVLQPIEESSRNYFGKLLSTVDGPPPKSLLLTARKNLLTLLRSYVLLSVCILAVGPTVAPLALKITAGSRWAKSGAGEVLATYCYYIPLLAINGITEAFVSSIATESEVNGQSVWMLAFSAGFAGAACFFLGFLEMGAQGLVWANVLNMAFRIVWSTAFIKSFLRRHGSNFELGETLPNPLTVTAGVAAFTVLNRLALSFDGGWFDFVKSGSVAAVFLAVVVFSERAYLLGLYKSMSGIP</sequence>
<comment type="similarity">
    <text evidence="3 10">Belongs to the RFT1 family.</text>
</comment>
<comment type="pathway">
    <text evidence="2">Protein modification; protein glycosylation.</text>
</comment>
<name>A0A9P8C8B4_9HELO</name>
<evidence type="ECO:0000256" key="10">
    <source>
        <dbReference type="RuleBase" id="RU365067"/>
    </source>
</evidence>
<comment type="function">
    <text evidence="9 10">Intramembrane glycolipid transporter that operates in the biosynthetic pathway of dolichol-linked oligosaccharides, the glycan precursors employed in protein asparagine (N)-glycosylation. The sequential addition of sugars to dolichol pyrophosphate produces dolichol-linked oligosaccharides containing fourteen sugars, including two GlcNAcs, nine mannoses and three glucoses. Once assembled, the oligosaccharide is transferred from the lipid to nascent proteins by oligosaccharyltransferases. The assembly of dolichol-linked oligosaccharides begins on the cytosolic side of the endoplasmic reticulum membrane and finishes in its lumen. RFT1 could mediate the translocation of the cytosolically oriented intermediate DolPP-GlcNAc2Man5, produced by ALG11, into the ER lumen where dolichol-linked oligosaccharides assembly continues. However, the intramembrane lipid transporter activity could not be confirmed in vitro.</text>
</comment>
<proteinExistence type="inferred from homology"/>
<keyword evidence="7 10" id="KW-0472">Membrane</keyword>
<feature type="region of interest" description="Disordered" evidence="11">
    <location>
        <begin position="85"/>
        <end position="104"/>
    </location>
</feature>
<feature type="transmembrane region" description="Helical" evidence="10">
    <location>
        <begin position="368"/>
        <end position="387"/>
    </location>
</feature>
<dbReference type="EMBL" id="MU251384">
    <property type="protein sequence ID" value="KAG9237569.1"/>
    <property type="molecule type" value="Genomic_DNA"/>
</dbReference>
<feature type="transmembrane region" description="Helical" evidence="10">
    <location>
        <begin position="218"/>
        <end position="239"/>
    </location>
</feature>
<dbReference type="PANTHER" id="PTHR13117">
    <property type="entry name" value="ENDOPLASMIC RETICULUM MULTISPAN TRANSMEMBRANE PROTEIN-RELATED"/>
    <property type="match status" value="1"/>
</dbReference>
<dbReference type="OrthoDB" id="9979195at2759"/>
<evidence type="ECO:0000256" key="6">
    <source>
        <dbReference type="ARBA" id="ARBA00022989"/>
    </source>
</evidence>
<evidence type="ECO:0000256" key="2">
    <source>
        <dbReference type="ARBA" id="ARBA00004922"/>
    </source>
</evidence>
<reference evidence="12" key="1">
    <citation type="journal article" date="2021" name="IMA Fungus">
        <title>Genomic characterization of three marine fungi, including Emericellopsis atlantica sp. nov. with signatures of a generalist lifestyle and marine biomass degradation.</title>
        <authorList>
            <person name="Hagestad O.C."/>
            <person name="Hou L."/>
            <person name="Andersen J.H."/>
            <person name="Hansen E.H."/>
            <person name="Altermark B."/>
            <person name="Li C."/>
            <person name="Kuhnert E."/>
            <person name="Cox R.J."/>
            <person name="Crous P.W."/>
            <person name="Spatafora J.W."/>
            <person name="Lail K."/>
            <person name="Amirebrahimi M."/>
            <person name="Lipzen A."/>
            <person name="Pangilinan J."/>
            <person name="Andreopoulos W."/>
            <person name="Hayes R.D."/>
            <person name="Ng V."/>
            <person name="Grigoriev I.V."/>
            <person name="Jackson S.A."/>
            <person name="Sutton T.D.S."/>
            <person name="Dobson A.D.W."/>
            <person name="Rama T."/>
        </authorList>
    </citation>
    <scope>NUCLEOTIDE SEQUENCE</scope>
    <source>
        <strain evidence="12">TRa018bII</strain>
    </source>
</reference>
<feature type="region of interest" description="Disordered" evidence="11">
    <location>
        <begin position="1"/>
        <end position="22"/>
    </location>
</feature>
<dbReference type="AlphaFoldDB" id="A0A9P8C8B4"/>
<evidence type="ECO:0000256" key="5">
    <source>
        <dbReference type="ARBA" id="ARBA00022824"/>
    </source>
</evidence>
<keyword evidence="10" id="KW-0813">Transport</keyword>
<keyword evidence="5 10" id="KW-0256">Endoplasmic reticulum</keyword>
<evidence type="ECO:0000256" key="11">
    <source>
        <dbReference type="SAM" id="MobiDB-lite"/>
    </source>
</evidence>
<protein>
    <recommendedName>
        <fullName evidence="8 10">Man(5)GlcNAc(2)-PP-dolichol translocation protein RFT1</fullName>
    </recommendedName>
</protein>
<evidence type="ECO:0000256" key="4">
    <source>
        <dbReference type="ARBA" id="ARBA00022692"/>
    </source>
</evidence>
<evidence type="ECO:0000256" key="9">
    <source>
        <dbReference type="ARBA" id="ARBA00045912"/>
    </source>
</evidence>
<dbReference type="Proteomes" id="UP000824998">
    <property type="component" value="Unassembled WGS sequence"/>
</dbReference>
<dbReference type="GO" id="GO:0006488">
    <property type="term" value="P:dolichol-linked oligosaccharide biosynthetic process"/>
    <property type="evidence" value="ECO:0007669"/>
    <property type="project" value="InterPro"/>
</dbReference>
<evidence type="ECO:0000256" key="1">
    <source>
        <dbReference type="ARBA" id="ARBA00004477"/>
    </source>
</evidence>
<dbReference type="GO" id="GO:0034203">
    <property type="term" value="P:glycolipid translocation"/>
    <property type="evidence" value="ECO:0007669"/>
    <property type="project" value="TreeGrafter"/>
</dbReference>
<gene>
    <name evidence="12" type="ORF">BJ875DRAFT_453485</name>
</gene>
<comment type="subcellular location">
    <subcellularLocation>
        <location evidence="1 10">Endoplasmic reticulum membrane</location>
        <topology evidence="1 10">Multi-pass membrane protein</topology>
    </subcellularLocation>
</comment>
<dbReference type="PANTHER" id="PTHR13117:SF5">
    <property type="entry name" value="PROTEIN RFT1 HOMOLOG"/>
    <property type="match status" value="1"/>
</dbReference>
<evidence type="ECO:0000256" key="3">
    <source>
        <dbReference type="ARBA" id="ARBA00010288"/>
    </source>
</evidence>
<evidence type="ECO:0000313" key="13">
    <source>
        <dbReference type="Proteomes" id="UP000824998"/>
    </source>
</evidence>
<dbReference type="Pfam" id="PF04506">
    <property type="entry name" value="Rft-1"/>
    <property type="match status" value="1"/>
</dbReference>
<keyword evidence="4 10" id="KW-0812">Transmembrane</keyword>
<keyword evidence="13" id="KW-1185">Reference proteome</keyword>
<feature type="transmembrane region" description="Helical" evidence="10">
    <location>
        <begin position="464"/>
        <end position="484"/>
    </location>
</feature>
<feature type="transmembrane region" description="Helical" evidence="10">
    <location>
        <begin position="118"/>
        <end position="140"/>
    </location>
</feature>
<dbReference type="InterPro" id="IPR007594">
    <property type="entry name" value="RFT1"/>
</dbReference>
<evidence type="ECO:0000256" key="8">
    <source>
        <dbReference type="ARBA" id="ARBA00044793"/>
    </source>
</evidence>
<organism evidence="12 13">
    <name type="scientific">Amylocarpus encephaloides</name>
    <dbReference type="NCBI Taxonomy" id="45428"/>
    <lineage>
        <taxon>Eukaryota</taxon>
        <taxon>Fungi</taxon>
        <taxon>Dikarya</taxon>
        <taxon>Ascomycota</taxon>
        <taxon>Pezizomycotina</taxon>
        <taxon>Leotiomycetes</taxon>
        <taxon>Helotiales</taxon>
        <taxon>Helotiales incertae sedis</taxon>
        <taxon>Amylocarpus</taxon>
    </lineage>
</organism>
<feature type="transmembrane region" description="Helical" evidence="10">
    <location>
        <begin position="251"/>
        <end position="271"/>
    </location>
</feature>
<feature type="transmembrane region" description="Helical" evidence="10">
    <location>
        <begin position="536"/>
        <end position="557"/>
    </location>
</feature>
<comment type="caution">
    <text evidence="10">Lacks conserved residue(s) required for the propagation of feature annotation.</text>
</comment>
<comment type="caution">
    <text evidence="12">The sequence shown here is derived from an EMBL/GenBank/DDBJ whole genome shotgun (WGS) entry which is preliminary data.</text>
</comment>
<evidence type="ECO:0000313" key="12">
    <source>
        <dbReference type="EMBL" id="KAG9237569.1"/>
    </source>
</evidence>
<accession>A0A9P8C8B4</accession>
<evidence type="ECO:0000256" key="7">
    <source>
        <dbReference type="ARBA" id="ARBA00023136"/>
    </source>
</evidence>
<dbReference type="GO" id="GO:0005789">
    <property type="term" value="C:endoplasmic reticulum membrane"/>
    <property type="evidence" value="ECO:0007669"/>
    <property type="project" value="UniProtKB-SubCell"/>
</dbReference>
<keyword evidence="6 10" id="KW-1133">Transmembrane helix</keyword>
<feature type="transmembrane region" description="Helical" evidence="10">
    <location>
        <begin position="438"/>
        <end position="458"/>
    </location>
</feature>